<dbReference type="Proteomes" id="UP000306050">
    <property type="component" value="Chromosome SGRAM_3"/>
</dbReference>
<proteinExistence type="predicted"/>
<feature type="compositionally biased region" description="Low complexity" evidence="1">
    <location>
        <begin position="474"/>
        <end position="488"/>
    </location>
</feature>
<feature type="region of interest" description="Disordered" evidence="1">
    <location>
        <begin position="526"/>
        <end position="644"/>
    </location>
</feature>
<keyword evidence="3" id="KW-1185">Reference proteome</keyword>
<comment type="caution">
    <text evidence="2">The sequence shown here is derived from an EMBL/GenBank/DDBJ whole genome shotgun (WGS) entry which is preliminary data.</text>
</comment>
<sequence length="712" mass="76673">MPRGMKRRGSAAPFESSTGATDSPSAFKLVKYDTDRAGFNAHEPIVISDSDDQSDDVVDGKLTVRAALQKQEEGELELEGIDDVDEDKASTALHQTNLANLFTYRSPTKARAVRKADTQNLPKRQTLKPETSAEELFRPSTSSSKLLSALQTDTSAPALILAAESSLPAPKKSKAAKGIPRATIPLRKTLEAAKIAGVAPLDLDRVSSHGFRLILRCSFCAGLFAKSTSPKVKQQHMSLCAPLQGIEKSVTAVDTISSDISRALRRDEEDQKKAADNRTVLQDVMHDADILMHEGRASQIETSPKKRGKDKVVLKKAIKRSARPAVLVAEEPSVEGSPAPRFATHRLLPARRAMRAAREIANQLLGSAIALKAESSESGDADETLGADFYGQSSDAHSDAKLSNTPKKMRKKRFSHVDNSDNTDLFDPDDIIEQESHLPVLSAQQVFASMVSSSPHKSPVKALQKSRERQASNSKQSPGSPSQPQTQPFAPSKLAQRRQTPGDKAREGLFGAQTTTRSLLDLVRSHQGGDVGDASGQSKRKADGDDDDELAPSIALTKRVRLDDGELDPLSTGLDSVQSEQSHAPATRSSVDDDMDVDDQVDQRAPSTQSGTSTGKPHKGLVGKASLALANGMPGTDENQEQAPFPLEQTALNECSADSNDEVFDKCDAMTLVGAADSLDEILTEDDDEDTQSFLDLLEPLDVMHESIVSPI</sequence>
<name>A0A4V6YEM6_9BASI</name>
<reference evidence="2 3" key="1">
    <citation type="submission" date="2019-05" db="EMBL/GenBank/DDBJ databases">
        <title>Sporisorium graminicola CBS 10092 draft sequencing and annotation.</title>
        <authorList>
            <person name="Solano-Gonzalez S."/>
            <person name="Caddick M.X."/>
            <person name="Darby A."/>
        </authorList>
    </citation>
    <scope>NUCLEOTIDE SEQUENCE [LARGE SCALE GENOMIC DNA]</scope>
    <source>
        <strain evidence="2 3">CBS 10092</strain>
    </source>
</reference>
<feature type="region of interest" description="Disordered" evidence="1">
    <location>
        <begin position="452"/>
        <end position="513"/>
    </location>
</feature>
<accession>A0A4V6YEM6</accession>
<dbReference type="GeneID" id="40727204"/>
<feature type="region of interest" description="Disordered" evidence="1">
    <location>
        <begin position="1"/>
        <end position="26"/>
    </location>
</feature>
<evidence type="ECO:0000256" key="1">
    <source>
        <dbReference type="SAM" id="MobiDB-lite"/>
    </source>
</evidence>
<feature type="compositionally biased region" description="Polar residues" evidence="1">
    <location>
        <begin position="605"/>
        <end position="615"/>
    </location>
</feature>
<organism evidence="2 3">
    <name type="scientific">Sporisorium graminicola</name>
    <dbReference type="NCBI Taxonomy" id="280036"/>
    <lineage>
        <taxon>Eukaryota</taxon>
        <taxon>Fungi</taxon>
        <taxon>Dikarya</taxon>
        <taxon>Basidiomycota</taxon>
        <taxon>Ustilaginomycotina</taxon>
        <taxon>Ustilaginomycetes</taxon>
        <taxon>Ustilaginales</taxon>
        <taxon>Ustilaginaceae</taxon>
        <taxon>Sporisorium</taxon>
    </lineage>
</organism>
<dbReference type="AlphaFoldDB" id="A0A4V6YEM6"/>
<gene>
    <name evidence="2" type="ORF">EX895_004309</name>
</gene>
<feature type="compositionally biased region" description="Polar residues" evidence="1">
    <location>
        <begin position="573"/>
        <end position="589"/>
    </location>
</feature>
<dbReference type="OrthoDB" id="2550115at2759"/>
<feature type="compositionally biased region" description="Polar residues" evidence="1">
    <location>
        <begin position="15"/>
        <end position="24"/>
    </location>
</feature>
<feature type="compositionally biased region" description="Polar residues" evidence="1">
    <location>
        <begin position="391"/>
        <end position="406"/>
    </location>
</feature>
<dbReference type="RefSeq" id="XP_029738654.1">
    <property type="nucleotide sequence ID" value="XM_029884904.1"/>
</dbReference>
<dbReference type="EMBL" id="SRRM01000016">
    <property type="protein sequence ID" value="TKY86669.1"/>
    <property type="molecule type" value="Genomic_DNA"/>
</dbReference>
<feature type="region of interest" description="Disordered" evidence="1">
    <location>
        <begin position="375"/>
        <end position="428"/>
    </location>
</feature>
<evidence type="ECO:0000313" key="3">
    <source>
        <dbReference type="Proteomes" id="UP000306050"/>
    </source>
</evidence>
<protein>
    <submittedName>
        <fullName evidence="2">Uncharacterized protein</fullName>
    </submittedName>
</protein>
<evidence type="ECO:0000313" key="2">
    <source>
        <dbReference type="EMBL" id="TKY86669.1"/>
    </source>
</evidence>
<dbReference type="KEGG" id="sgra:EX895_004309"/>